<dbReference type="EMBL" id="NKXS01000097">
    <property type="protein sequence ID" value="PIN26418.1"/>
    <property type="molecule type" value="Genomic_DNA"/>
</dbReference>
<evidence type="ECO:0000313" key="4">
    <source>
        <dbReference type="EMBL" id="PIN26418.1"/>
    </source>
</evidence>
<dbReference type="Pfam" id="PF00514">
    <property type="entry name" value="Arm"/>
    <property type="match status" value="2"/>
</dbReference>
<organism evidence="4 5">
    <name type="scientific">Handroanthus impetiginosus</name>
    <dbReference type="NCBI Taxonomy" id="429701"/>
    <lineage>
        <taxon>Eukaryota</taxon>
        <taxon>Viridiplantae</taxon>
        <taxon>Streptophyta</taxon>
        <taxon>Embryophyta</taxon>
        <taxon>Tracheophyta</taxon>
        <taxon>Spermatophyta</taxon>
        <taxon>Magnoliopsida</taxon>
        <taxon>eudicotyledons</taxon>
        <taxon>Gunneridae</taxon>
        <taxon>Pentapetalae</taxon>
        <taxon>asterids</taxon>
        <taxon>lamiids</taxon>
        <taxon>Lamiales</taxon>
        <taxon>Bignoniaceae</taxon>
        <taxon>Crescentiina</taxon>
        <taxon>Tabebuia alliance</taxon>
        <taxon>Handroanthus</taxon>
    </lineage>
</organism>
<dbReference type="Proteomes" id="UP000231279">
    <property type="component" value="Unassembled WGS sequence"/>
</dbReference>
<feature type="compositionally biased region" description="Basic and acidic residues" evidence="2">
    <location>
        <begin position="321"/>
        <end position="337"/>
    </location>
</feature>
<dbReference type="InterPro" id="IPR011989">
    <property type="entry name" value="ARM-like"/>
</dbReference>
<dbReference type="PANTHER" id="PTHR46168">
    <property type="entry name" value="ARMADILLO REPEAT ONLY 4"/>
    <property type="match status" value="1"/>
</dbReference>
<feature type="domain" description="DUF7792" evidence="3">
    <location>
        <begin position="6"/>
        <end position="122"/>
    </location>
</feature>
<evidence type="ECO:0000256" key="2">
    <source>
        <dbReference type="SAM" id="MobiDB-lite"/>
    </source>
</evidence>
<dbReference type="InterPro" id="IPR056694">
    <property type="entry name" value="DUF7792"/>
</dbReference>
<evidence type="ECO:0000256" key="1">
    <source>
        <dbReference type="ARBA" id="ARBA00022737"/>
    </source>
</evidence>
<feature type="region of interest" description="Disordered" evidence="2">
    <location>
        <begin position="308"/>
        <end position="342"/>
    </location>
</feature>
<keyword evidence="1" id="KW-0677">Repeat</keyword>
<dbReference type="OrthoDB" id="7537227at2759"/>
<reference evidence="5" key="1">
    <citation type="journal article" date="2018" name="Gigascience">
        <title>Genome assembly of the Pink Ipe (Handroanthus impetiginosus, Bignoniaceae), a highly valued, ecologically keystone Neotropical timber forest tree.</title>
        <authorList>
            <person name="Silva-Junior O.B."/>
            <person name="Grattapaglia D."/>
            <person name="Novaes E."/>
            <person name="Collevatti R.G."/>
        </authorList>
    </citation>
    <scope>NUCLEOTIDE SEQUENCE [LARGE SCALE GENOMIC DNA]</scope>
    <source>
        <strain evidence="5">cv. UFG-1</strain>
    </source>
</reference>
<name>A0A2G9I9J0_9LAMI</name>
<gene>
    <name evidence="4" type="ORF">CDL12_00833</name>
</gene>
<keyword evidence="5" id="KW-1185">Reference proteome</keyword>
<dbReference type="InterPro" id="IPR016024">
    <property type="entry name" value="ARM-type_fold"/>
</dbReference>
<dbReference type="SMART" id="SM00185">
    <property type="entry name" value="ARM"/>
    <property type="match status" value="5"/>
</dbReference>
<feature type="region of interest" description="Disordered" evidence="2">
    <location>
        <begin position="354"/>
        <end position="386"/>
    </location>
</feature>
<dbReference type="SUPFAM" id="SSF48371">
    <property type="entry name" value="ARM repeat"/>
    <property type="match status" value="1"/>
</dbReference>
<comment type="caution">
    <text evidence="4">The sequence shown here is derived from an EMBL/GenBank/DDBJ whole genome shotgun (WGS) entry which is preliminary data.</text>
</comment>
<protein>
    <recommendedName>
        <fullName evidence="3">DUF7792 domain-containing protein</fullName>
    </recommendedName>
</protein>
<proteinExistence type="predicted"/>
<evidence type="ECO:0000313" key="5">
    <source>
        <dbReference type="Proteomes" id="UP000231279"/>
    </source>
</evidence>
<accession>A0A2G9I9J0</accession>
<dbReference type="AlphaFoldDB" id="A0A2G9I9J0"/>
<dbReference type="PANTHER" id="PTHR46168:SF8">
    <property type="entry name" value="ARMADILLO REPEAT ONLY 1"/>
    <property type="match status" value="1"/>
</dbReference>
<sequence>MAYMVKQILVKTVQYADEVVNVAAQARSFRQECLEIKVKTDKLAFLLRQATRVSGYLYERPTRRIIDDVNQVLHKVLILVYKCSANGLRRVFTIIPAAAMRKITQQLGNSISNVSWLLRVSNPADHHDDEYLGLPPIAVNEPILCLIWEQIPILCSGSIQKRTDAAALLVSLARDNYWCGKLIIEEGGVPPLLKLVKEGRLEGQEKAARAIGLLGRDPQCVEQIVNAGACQLFAKVLKEGHMKVQVTVAWAVSELAANGRMCQDSFAQNNTIGLLISHLALETIQEHSNYVIPSKQSMLKYSIVMANSDTNKNSDNQSRTSKNDDESRLHSHMHPEGKQTTTQMQNVVGNSVAANPSMFHDNDDHHQKKHKRQHGVPGSSNKLGEFEDPATKAEMKCIVARALRYLCAGNITICQIIIESSALLCFAILLDKGPEEVKYHSAMALMEITKVAQQNADFTHATFKLSSPAAKAIVDLFLGIIEKADSKLLIPSIRSIGNLARTVRASETRLISSLVKLLDNKEPDVAGEAARALSKYVDPDNFLHSNHCNAIIDAGGVDPLILLVYFGDSVVQIPSCILLCNIALHVPGKIAIYDVPILLEWVSKQAILMQDEEIRTLLPETEKRLGFHERILL</sequence>
<dbReference type="InterPro" id="IPR000225">
    <property type="entry name" value="Armadillo"/>
</dbReference>
<evidence type="ECO:0000259" key="3">
    <source>
        <dbReference type="Pfam" id="PF25055"/>
    </source>
</evidence>
<feature type="compositionally biased region" description="Polar residues" evidence="2">
    <location>
        <begin position="308"/>
        <end position="320"/>
    </location>
</feature>
<dbReference type="Gene3D" id="1.25.10.10">
    <property type="entry name" value="Leucine-rich Repeat Variant"/>
    <property type="match status" value="2"/>
</dbReference>
<dbReference type="STRING" id="429701.A0A2G9I9J0"/>
<dbReference type="Pfam" id="PF25055">
    <property type="entry name" value="DUF7792"/>
    <property type="match status" value="1"/>
</dbReference>